<organism evidence="1 2">
    <name type="scientific">Chlorella sorokiniana</name>
    <name type="common">Freshwater green alga</name>
    <dbReference type="NCBI Taxonomy" id="3076"/>
    <lineage>
        <taxon>Eukaryota</taxon>
        <taxon>Viridiplantae</taxon>
        <taxon>Chlorophyta</taxon>
        <taxon>core chlorophytes</taxon>
        <taxon>Trebouxiophyceae</taxon>
        <taxon>Chlorellales</taxon>
        <taxon>Chlorellaceae</taxon>
        <taxon>Chlorella clade</taxon>
        <taxon>Chlorella</taxon>
    </lineage>
</organism>
<dbReference type="OrthoDB" id="505708at2759"/>
<reference evidence="1 2" key="1">
    <citation type="journal article" date="2018" name="Plant J.">
        <title>Genome sequences of Chlorella sorokiniana UTEX 1602 and Micractinium conductrix SAG 241.80: implications to maltose excretion by a green alga.</title>
        <authorList>
            <person name="Arriola M.B."/>
            <person name="Velmurugan N."/>
            <person name="Zhang Y."/>
            <person name="Plunkett M.H."/>
            <person name="Hondzo H."/>
            <person name="Barney B.M."/>
        </authorList>
    </citation>
    <scope>NUCLEOTIDE SEQUENCE [LARGE SCALE GENOMIC DNA]</scope>
    <source>
        <strain evidence="2">UTEX 1602</strain>
    </source>
</reference>
<dbReference type="AlphaFoldDB" id="A0A2P6TMQ6"/>
<name>A0A2P6TMQ6_CHLSO</name>
<proteinExistence type="predicted"/>
<keyword evidence="2" id="KW-1185">Reference proteome</keyword>
<evidence type="ECO:0000313" key="2">
    <source>
        <dbReference type="Proteomes" id="UP000239899"/>
    </source>
</evidence>
<dbReference type="EMBL" id="LHPG02000011">
    <property type="protein sequence ID" value="PRW45595.1"/>
    <property type="molecule type" value="Genomic_DNA"/>
</dbReference>
<comment type="caution">
    <text evidence="1">The sequence shown here is derived from an EMBL/GenBank/DDBJ whole genome shotgun (WGS) entry which is preliminary data.</text>
</comment>
<protein>
    <submittedName>
        <fullName evidence="1">Uncharacterized protein</fullName>
    </submittedName>
</protein>
<sequence>MPPFPSAAPEWPYRRPWYNLTLTQQEIEEDMALIISNTKRRPRVVKEKSPSGYHSG</sequence>
<gene>
    <name evidence="1" type="ORF">C2E21_6021</name>
</gene>
<accession>A0A2P6TMQ6</accession>
<evidence type="ECO:0000313" key="1">
    <source>
        <dbReference type="EMBL" id="PRW45595.1"/>
    </source>
</evidence>
<dbReference type="Proteomes" id="UP000239899">
    <property type="component" value="Unassembled WGS sequence"/>
</dbReference>